<evidence type="ECO:0000256" key="2">
    <source>
        <dbReference type="SAM" id="SignalP"/>
    </source>
</evidence>
<keyword evidence="4" id="KW-1185">Reference proteome</keyword>
<gene>
    <name evidence="3" type="ORF">ACFFFU_08760</name>
</gene>
<keyword evidence="2" id="KW-0732">Signal</keyword>
<evidence type="ECO:0000313" key="4">
    <source>
        <dbReference type="Proteomes" id="UP001589898"/>
    </source>
</evidence>
<protein>
    <recommendedName>
        <fullName evidence="5">Lipoprotein</fullName>
    </recommendedName>
</protein>
<feature type="region of interest" description="Disordered" evidence="1">
    <location>
        <begin position="30"/>
        <end position="58"/>
    </location>
</feature>
<reference evidence="3 4" key="1">
    <citation type="submission" date="2024-09" db="EMBL/GenBank/DDBJ databases">
        <authorList>
            <person name="Sun Q."/>
            <person name="Mori K."/>
        </authorList>
    </citation>
    <scope>NUCLEOTIDE SEQUENCE [LARGE SCALE GENOMIC DNA]</scope>
    <source>
        <strain evidence="3 4">KCTC 52403</strain>
    </source>
</reference>
<evidence type="ECO:0000313" key="3">
    <source>
        <dbReference type="EMBL" id="MFC0717835.1"/>
    </source>
</evidence>
<dbReference type="EMBL" id="JBHLTF010000030">
    <property type="protein sequence ID" value="MFC0717835.1"/>
    <property type="molecule type" value="Genomic_DNA"/>
</dbReference>
<evidence type="ECO:0008006" key="5">
    <source>
        <dbReference type="Google" id="ProtNLM"/>
    </source>
</evidence>
<name>A0ABV6SWK9_9GAMM</name>
<proteinExistence type="predicted"/>
<feature type="signal peptide" evidence="2">
    <location>
        <begin position="1"/>
        <end position="20"/>
    </location>
</feature>
<sequence>MPPASRLVPVLLCLALVACGGDDQVAPAAATDGNPAEALPAPGQATGSVTGMPDGPGPGDVPLGGATPVPTTVDGVAMVVPIPGVASTDGLPPLEDEPEAGLASGGPPVILVGEALLPAADAGLDPSVPMAAGPSATAPAEPSAADAVAVVRAYYAAISAGRHAQAYALWSDGGRSSGQTPEQFAAGFADTRAVTVQPGEAGRIEGAAGSRYIEIPVSVTATRADGSEQRYVGAYVLRRAVADGASPGQRAWRIASAELREYQP</sequence>
<dbReference type="RefSeq" id="WP_189496971.1">
    <property type="nucleotide sequence ID" value="NZ_BMZT01000006.1"/>
</dbReference>
<feature type="chain" id="PRO_5045572875" description="Lipoprotein" evidence="2">
    <location>
        <begin position="21"/>
        <end position="264"/>
    </location>
</feature>
<dbReference type="Proteomes" id="UP001589898">
    <property type="component" value="Unassembled WGS sequence"/>
</dbReference>
<organism evidence="3 4">
    <name type="scientific">Luteimonas padinae</name>
    <dbReference type="NCBI Taxonomy" id="1714359"/>
    <lineage>
        <taxon>Bacteria</taxon>
        <taxon>Pseudomonadati</taxon>
        <taxon>Pseudomonadota</taxon>
        <taxon>Gammaproteobacteria</taxon>
        <taxon>Lysobacterales</taxon>
        <taxon>Lysobacteraceae</taxon>
        <taxon>Luteimonas</taxon>
    </lineage>
</organism>
<evidence type="ECO:0000256" key="1">
    <source>
        <dbReference type="SAM" id="MobiDB-lite"/>
    </source>
</evidence>
<comment type="caution">
    <text evidence="3">The sequence shown here is derived from an EMBL/GenBank/DDBJ whole genome shotgun (WGS) entry which is preliminary data.</text>
</comment>
<accession>A0ABV6SWK9</accession>
<dbReference type="PROSITE" id="PS51257">
    <property type="entry name" value="PROKAR_LIPOPROTEIN"/>
    <property type="match status" value="1"/>
</dbReference>